<keyword evidence="4" id="KW-1185">Reference proteome</keyword>
<gene>
    <name evidence="3" type="ORF">SYNPS1DRAFT_24333</name>
</gene>
<organism evidence="3 4">
    <name type="scientific">Syncephalis pseudoplumigaleata</name>
    <dbReference type="NCBI Taxonomy" id="1712513"/>
    <lineage>
        <taxon>Eukaryota</taxon>
        <taxon>Fungi</taxon>
        <taxon>Fungi incertae sedis</taxon>
        <taxon>Zoopagomycota</taxon>
        <taxon>Zoopagomycotina</taxon>
        <taxon>Zoopagomycetes</taxon>
        <taxon>Zoopagales</taxon>
        <taxon>Piptocephalidaceae</taxon>
        <taxon>Syncephalis</taxon>
    </lineage>
</organism>
<protein>
    <recommendedName>
        <fullName evidence="5">Ubiquitin-like domain-containing protein</fullName>
    </recommendedName>
</protein>
<evidence type="ECO:0000256" key="1">
    <source>
        <dbReference type="SAM" id="MobiDB-lite"/>
    </source>
</evidence>
<proteinExistence type="predicted"/>
<feature type="compositionally biased region" description="Basic and acidic residues" evidence="1">
    <location>
        <begin position="110"/>
        <end position="142"/>
    </location>
</feature>
<reference evidence="4" key="1">
    <citation type="journal article" date="2018" name="Nat. Microbiol.">
        <title>Leveraging single-cell genomics to expand the fungal tree of life.</title>
        <authorList>
            <person name="Ahrendt S.R."/>
            <person name="Quandt C.A."/>
            <person name="Ciobanu D."/>
            <person name="Clum A."/>
            <person name="Salamov A."/>
            <person name="Andreopoulos B."/>
            <person name="Cheng J.F."/>
            <person name="Woyke T."/>
            <person name="Pelin A."/>
            <person name="Henrissat B."/>
            <person name="Reynolds N.K."/>
            <person name="Benny G.L."/>
            <person name="Smith M.E."/>
            <person name="James T.Y."/>
            <person name="Grigoriev I.V."/>
        </authorList>
    </citation>
    <scope>NUCLEOTIDE SEQUENCE [LARGE SCALE GENOMIC DNA]</scope>
    <source>
        <strain evidence="4">Benny S71-1</strain>
    </source>
</reference>
<feature type="region of interest" description="Disordered" evidence="1">
    <location>
        <begin position="90"/>
        <end position="142"/>
    </location>
</feature>
<feature type="non-terminal residue" evidence="3">
    <location>
        <position position="1"/>
    </location>
</feature>
<sequence length="284" mass="32153">QELSTTAHVSPLQPADLHLIYQGRILNDEQPLAAIFKHRPLASTDHYTYRTVTIAGVRYLLQLTKDTPHSQHAGRVDTASLVQAMIAQKNQHNGSTVSPSHGRTSNGISERQRREDAIEAEAEAQRRVREQEQQQREQEAEERMQNERVAHFWLLARLAFFSYLFSQNATIGQMFMVHLVALVIFLYQTNRLAFLQAWWARRHQWPLPWHGANQPAPPMAEHGGEAVRAMSSPSDDASATLPVSRWGQVERALTTFVTSLVPTEPDGIDPLGMEQEGEMANEMF</sequence>
<dbReference type="Proteomes" id="UP000278143">
    <property type="component" value="Unassembled WGS sequence"/>
</dbReference>
<feature type="transmembrane region" description="Helical" evidence="2">
    <location>
        <begin position="171"/>
        <end position="187"/>
    </location>
</feature>
<keyword evidence="2" id="KW-0472">Membrane</keyword>
<evidence type="ECO:0000256" key="2">
    <source>
        <dbReference type="SAM" id="Phobius"/>
    </source>
</evidence>
<keyword evidence="2" id="KW-1133">Transmembrane helix</keyword>
<evidence type="ECO:0000313" key="4">
    <source>
        <dbReference type="Proteomes" id="UP000278143"/>
    </source>
</evidence>
<accession>A0A4P9YXB7</accession>
<evidence type="ECO:0000313" key="3">
    <source>
        <dbReference type="EMBL" id="RKP23600.1"/>
    </source>
</evidence>
<keyword evidence="2" id="KW-0812">Transmembrane</keyword>
<dbReference type="AlphaFoldDB" id="A0A4P9YXB7"/>
<feature type="compositionally biased region" description="Polar residues" evidence="1">
    <location>
        <begin position="90"/>
        <end position="109"/>
    </location>
</feature>
<dbReference type="OrthoDB" id="21589at2759"/>
<name>A0A4P9YXB7_9FUNG</name>
<dbReference type="EMBL" id="KZ990834">
    <property type="protein sequence ID" value="RKP23600.1"/>
    <property type="molecule type" value="Genomic_DNA"/>
</dbReference>
<evidence type="ECO:0008006" key="5">
    <source>
        <dbReference type="Google" id="ProtNLM"/>
    </source>
</evidence>